<evidence type="ECO:0000313" key="8">
    <source>
        <dbReference type="EMBL" id="CAL5228035.1"/>
    </source>
</evidence>
<dbReference type="PROSITE" id="PS01360">
    <property type="entry name" value="ZF_MYND_1"/>
    <property type="match status" value="1"/>
</dbReference>
<dbReference type="InterPro" id="IPR002893">
    <property type="entry name" value="Znf_MYND"/>
</dbReference>
<reference evidence="8 9" key="1">
    <citation type="submission" date="2024-06" db="EMBL/GenBank/DDBJ databases">
        <authorList>
            <person name="Kraege A."/>
            <person name="Thomma B."/>
        </authorList>
    </citation>
    <scope>NUCLEOTIDE SEQUENCE [LARGE SCALE GENOMIC DNA]</scope>
</reference>
<evidence type="ECO:0000256" key="1">
    <source>
        <dbReference type="ARBA" id="ARBA00022441"/>
    </source>
</evidence>
<proteinExistence type="predicted"/>
<dbReference type="Gene3D" id="2.120.10.80">
    <property type="entry name" value="Kelch-type beta propeller"/>
    <property type="match status" value="1"/>
</dbReference>
<sequence>MIALGGDLYVYGGVQRTSDGQDLVLSDILVARAQDGIVDQPWKHFAAKVNGKLPPNRLMPCLFGHESPQARLSLYLFGGLLVRGNSMDSVDLTVNDLWKLDMATQQWSELEQRGTRPCPRLMIHGAFMSPDGQKALIAGGSTAFGCNHFSMVHKGPQDPDTIPLPDLFELDLDTSCWVPIVPKGKRWTSAFMTCAGGYLANNHIGLLGLTRFGEGTGSDCAANDWATAVNIRFQRGRETVDTILDSSRQGVVRDRMLERLAHIKVTHRIPLSRDPDNGPYFLSLMDMDRGQHACTILTQHLKTMPTFAYAPHNKALYKVPEWVGCLLKGKQEVIPDIRQSLKFPFKEPWISSDLCPFNVGPHWLGGYNEVSTGVRMTEISSKEERKGGAPWPETVHHVIRVFPTVRAAVEYFRLLLPPWDASGGSNGWVKMKLGKEWMLADKLHTLRASEAAVLAYFPSQSSTDSAEQEDLPIYVMGVTGNKFSALLVDLRGPKTRPEDPNRLLPNQVANLKAVTRAFQGLMFACDHAGGTNYQCSYCGEGWDSWNRPIRPKPEVCGCQMARYCSQDCQFRHWALHKPICKAARQPGGITQEQALPFMLT</sequence>
<dbReference type="SUPFAM" id="SSF117281">
    <property type="entry name" value="Kelch motif"/>
    <property type="match status" value="1"/>
</dbReference>
<feature type="domain" description="MYND-type" evidence="7">
    <location>
        <begin position="535"/>
        <end position="580"/>
    </location>
</feature>
<keyword evidence="9" id="KW-1185">Reference proteome</keyword>
<dbReference type="SUPFAM" id="SSF144232">
    <property type="entry name" value="HIT/MYND zinc finger-like"/>
    <property type="match status" value="1"/>
</dbReference>
<dbReference type="Gene3D" id="6.10.140.2220">
    <property type="match status" value="1"/>
</dbReference>
<dbReference type="InterPro" id="IPR015915">
    <property type="entry name" value="Kelch-typ_b-propeller"/>
</dbReference>
<dbReference type="PANTHER" id="PTHR46093">
    <property type="entry name" value="ACYL-COA-BINDING DOMAIN-CONTAINING PROTEIN 5"/>
    <property type="match status" value="1"/>
</dbReference>
<keyword evidence="3" id="KW-0677">Repeat</keyword>
<keyword evidence="1" id="KW-0880">Kelch repeat</keyword>
<evidence type="ECO:0000259" key="7">
    <source>
        <dbReference type="PROSITE" id="PS50865"/>
    </source>
</evidence>
<dbReference type="Proteomes" id="UP001497392">
    <property type="component" value="Unassembled WGS sequence"/>
</dbReference>
<keyword evidence="4 6" id="KW-0863">Zinc-finger</keyword>
<accession>A0ABP1G730</accession>
<evidence type="ECO:0000256" key="6">
    <source>
        <dbReference type="PROSITE-ProRule" id="PRU00134"/>
    </source>
</evidence>
<keyword evidence="5" id="KW-0862">Zinc</keyword>
<protein>
    <submittedName>
        <fullName evidence="8">G11099 protein</fullName>
    </submittedName>
</protein>
<gene>
    <name evidence="8" type="primary">g11099</name>
    <name evidence="8" type="ORF">VP750_LOCUS9941</name>
</gene>
<dbReference type="Pfam" id="PF01753">
    <property type="entry name" value="zf-MYND"/>
    <property type="match status" value="1"/>
</dbReference>
<evidence type="ECO:0000313" key="9">
    <source>
        <dbReference type="Proteomes" id="UP001497392"/>
    </source>
</evidence>
<dbReference type="Pfam" id="PF24681">
    <property type="entry name" value="Kelch_KLHDC2_KLHL20_DRC7"/>
    <property type="match status" value="1"/>
</dbReference>
<evidence type="ECO:0000256" key="4">
    <source>
        <dbReference type="ARBA" id="ARBA00022771"/>
    </source>
</evidence>
<dbReference type="PANTHER" id="PTHR46093:SF18">
    <property type="entry name" value="FIBRONECTIN TYPE-III DOMAIN-CONTAINING PROTEIN"/>
    <property type="match status" value="1"/>
</dbReference>
<evidence type="ECO:0000256" key="2">
    <source>
        <dbReference type="ARBA" id="ARBA00022723"/>
    </source>
</evidence>
<evidence type="ECO:0000256" key="3">
    <source>
        <dbReference type="ARBA" id="ARBA00022737"/>
    </source>
</evidence>
<organism evidence="8 9">
    <name type="scientific">Coccomyxa viridis</name>
    <dbReference type="NCBI Taxonomy" id="1274662"/>
    <lineage>
        <taxon>Eukaryota</taxon>
        <taxon>Viridiplantae</taxon>
        <taxon>Chlorophyta</taxon>
        <taxon>core chlorophytes</taxon>
        <taxon>Trebouxiophyceae</taxon>
        <taxon>Trebouxiophyceae incertae sedis</taxon>
        <taxon>Coccomyxaceae</taxon>
        <taxon>Coccomyxa</taxon>
    </lineage>
</organism>
<keyword evidence="2" id="KW-0479">Metal-binding</keyword>
<evidence type="ECO:0000256" key="5">
    <source>
        <dbReference type="ARBA" id="ARBA00022833"/>
    </source>
</evidence>
<dbReference type="PROSITE" id="PS50865">
    <property type="entry name" value="ZF_MYND_2"/>
    <property type="match status" value="1"/>
</dbReference>
<name>A0ABP1G730_9CHLO</name>
<dbReference type="EMBL" id="CAXHTA020000017">
    <property type="protein sequence ID" value="CAL5228035.1"/>
    <property type="molecule type" value="Genomic_DNA"/>
</dbReference>
<comment type="caution">
    <text evidence="8">The sequence shown here is derived from an EMBL/GenBank/DDBJ whole genome shotgun (WGS) entry which is preliminary data.</text>
</comment>